<dbReference type="Proteomes" id="UP000245639">
    <property type="component" value="Unassembled WGS sequence"/>
</dbReference>
<dbReference type="AlphaFoldDB" id="A0A2U1F9Z3"/>
<dbReference type="Pfam" id="PF21893">
    <property type="entry name" value="DUF6918"/>
    <property type="match status" value="1"/>
</dbReference>
<organism evidence="1 2">
    <name type="scientific">Actinomycetospora cinnamomea</name>
    <dbReference type="NCBI Taxonomy" id="663609"/>
    <lineage>
        <taxon>Bacteria</taxon>
        <taxon>Bacillati</taxon>
        <taxon>Actinomycetota</taxon>
        <taxon>Actinomycetes</taxon>
        <taxon>Pseudonocardiales</taxon>
        <taxon>Pseudonocardiaceae</taxon>
        <taxon>Actinomycetospora</taxon>
    </lineage>
</organism>
<evidence type="ECO:0000313" key="2">
    <source>
        <dbReference type="Proteomes" id="UP000245639"/>
    </source>
</evidence>
<dbReference type="OrthoDB" id="530636at2"/>
<gene>
    <name evidence="1" type="ORF">C8D89_107175</name>
</gene>
<evidence type="ECO:0000313" key="1">
    <source>
        <dbReference type="EMBL" id="PVZ09013.1"/>
    </source>
</evidence>
<comment type="caution">
    <text evidence="1">The sequence shown here is derived from an EMBL/GenBank/DDBJ whole genome shotgun (WGS) entry which is preliminary data.</text>
</comment>
<sequence length="149" mass="15949">MAETLKARLLDSDRRPAVVTDLQGLVDSEVANKSGLSGGVVKTGYAAVKKVKPGIIPEAIDKMLDEFVDQLEPFWAAYSTETGGDFGAFLAARPHEASEALLSVTDRRAERSSRAAITSVYGKLRPKAQENVVEALPGLGTVVEKHARV</sequence>
<reference evidence="1 2" key="1">
    <citation type="submission" date="2018-04" db="EMBL/GenBank/DDBJ databases">
        <title>Genomic Encyclopedia of Type Strains, Phase IV (KMG-IV): sequencing the most valuable type-strain genomes for metagenomic binning, comparative biology and taxonomic classification.</title>
        <authorList>
            <person name="Goeker M."/>
        </authorList>
    </citation>
    <scope>NUCLEOTIDE SEQUENCE [LARGE SCALE GENOMIC DNA]</scope>
    <source>
        <strain evidence="1 2">DSM 45771</strain>
    </source>
</reference>
<protein>
    <submittedName>
        <fullName evidence="1">Uncharacterized protein</fullName>
    </submittedName>
</protein>
<accession>A0A2U1F9Z3</accession>
<dbReference type="InterPro" id="IPR054211">
    <property type="entry name" value="DUF6918"/>
</dbReference>
<dbReference type="EMBL" id="QEKW01000007">
    <property type="protein sequence ID" value="PVZ09013.1"/>
    <property type="molecule type" value="Genomic_DNA"/>
</dbReference>
<dbReference type="RefSeq" id="WP_116708989.1">
    <property type="nucleotide sequence ID" value="NZ_QEKW01000007.1"/>
</dbReference>
<name>A0A2U1F9Z3_9PSEU</name>
<keyword evidence="2" id="KW-1185">Reference proteome</keyword>
<proteinExistence type="predicted"/>